<dbReference type="InterPro" id="IPR035987">
    <property type="entry name" value="Ribosomal_uS8_sf"/>
</dbReference>
<dbReference type="FunFam" id="3.30.1490.10:FF:000001">
    <property type="entry name" value="30S ribosomal protein S8"/>
    <property type="match status" value="1"/>
</dbReference>
<dbReference type="HAMAP" id="MF_01302_B">
    <property type="entry name" value="Ribosomal_uS8_B"/>
    <property type="match status" value="1"/>
</dbReference>
<organism evidence="10 11">
    <name type="scientific">Leptospira hartskeerlii</name>
    <dbReference type="NCBI Taxonomy" id="2023177"/>
    <lineage>
        <taxon>Bacteria</taxon>
        <taxon>Pseudomonadati</taxon>
        <taxon>Spirochaetota</taxon>
        <taxon>Spirochaetia</taxon>
        <taxon>Leptospirales</taxon>
        <taxon>Leptospiraceae</taxon>
        <taxon>Leptospira</taxon>
    </lineage>
</organism>
<keyword evidence="11" id="KW-1185">Reference proteome</keyword>
<dbReference type="GO" id="GO:0005737">
    <property type="term" value="C:cytoplasm"/>
    <property type="evidence" value="ECO:0007669"/>
    <property type="project" value="UniProtKB-ARBA"/>
</dbReference>
<gene>
    <name evidence="8 10" type="primary">rpsH</name>
    <name evidence="10" type="ORF">CH357_04460</name>
</gene>
<dbReference type="GO" id="GO:0003735">
    <property type="term" value="F:structural constituent of ribosome"/>
    <property type="evidence" value="ECO:0007669"/>
    <property type="project" value="InterPro"/>
</dbReference>
<evidence type="ECO:0000256" key="2">
    <source>
        <dbReference type="ARBA" id="ARBA00022730"/>
    </source>
</evidence>
<dbReference type="RefSeq" id="WP_100705552.1">
    <property type="nucleotide sequence ID" value="NZ_NPDL01000002.1"/>
</dbReference>
<evidence type="ECO:0000313" key="10">
    <source>
        <dbReference type="EMBL" id="PJZ26746.1"/>
    </source>
</evidence>
<evidence type="ECO:0000256" key="7">
    <source>
        <dbReference type="ARBA" id="ARBA00046740"/>
    </source>
</evidence>
<evidence type="ECO:0000313" key="11">
    <source>
        <dbReference type="Proteomes" id="UP000232196"/>
    </source>
</evidence>
<dbReference type="GO" id="GO:1990904">
    <property type="term" value="C:ribonucleoprotein complex"/>
    <property type="evidence" value="ECO:0007669"/>
    <property type="project" value="UniProtKB-KW"/>
</dbReference>
<comment type="similarity">
    <text evidence="1 8 9">Belongs to the universal ribosomal protein uS8 family.</text>
</comment>
<evidence type="ECO:0000256" key="9">
    <source>
        <dbReference type="RuleBase" id="RU003660"/>
    </source>
</evidence>
<dbReference type="InterPro" id="IPR000630">
    <property type="entry name" value="Ribosomal_uS8"/>
</dbReference>
<dbReference type="GO" id="GO:0019843">
    <property type="term" value="F:rRNA binding"/>
    <property type="evidence" value="ECO:0007669"/>
    <property type="project" value="UniProtKB-UniRule"/>
</dbReference>
<comment type="function">
    <text evidence="8">One of the primary rRNA binding proteins, it binds directly to 16S rRNA central domain where it helps coordinate assembly of the platform of the 30S subunit.</text>
</comment>
<dbReference type="PROSITE" id="PS00053">
    <property type="entry name" value="RIBOSOMAL_S8"/>
    <property type="match status" value="1"/>
</dbReference>
<reference evidence="10 11" key="1">
    <citation type="submission" date="2017-07" db="EMBL/GenBank/DDBJ databases">
        <title>Leptospira spp. isolated from tropical soils.</title>
        <authorList>
            <person name="Thibeaux R."/>
            <person name="Iraola G."/>
            <person name="Ferres I."/>
            <person name="Bierque E."/>
            <person name="Girault D."/>
            <person name="Soupe-Gilbert M.-E."/>
            <person name="Picardeau M."/>
            <person name="Goarant C."/>
        </authorList>
    </citation>
    <scope>NUCLEOTIDE SEQUENCE [LARGE SCALE GENOMIC DNA]</scope>
    <source>
        <strain evidence="10 11">MCA1-C-A1</strain>
    </source>
</reference>
<keyword evidence="2 8" id="KW-0699">rRNA-binding</keyword>
<proteinExistence type="inferred from homology"/>
<sequence>MSLSDPIGDMLTRIRNAGRAKHESCVIPGSKIKRSILELLKEEGFINGYEPVTNGSFEDFKVALKYDVTKKPVIRELVRVSKPGRRVYMKSEEIRPYKNNMGTMILSTSRGIMTGKKARKLRVGGEVICKLS</sequence>
<dbReference type="Pfam" id="PF00410">
    <property type="entry name" value="Ribosomal_S8"/>
    <property type="match status" value="1"/>
</dbReference>
<dbReference type="EMBL" id="NPDN01000002">
    <property type="protein sequence ID" value="PJZ26746.1"/>
    <property type="molecule type" value="Genomic_DNA"/>
</dbReference>
<evidence type="ECO:0000256" key="5">
    <source>
        <dbReference type="ARBA" id="ARBA00023274"/>
    </source>
</evidence>
<dbReference type="Gene3D" id="3.30.1370.30">
    <property type="match status" value="1"/>
</dbReference>
<keyword evidence="4 8" id="KW-0689">Ribosomal protein</keyword>
<keyword evidence="3 8" id="KW-0694">RNA-binding</keyword>
<accession>A0A2M9XGD7</accession>
<dbReference type="Proteomes" id="UP000232196">
    <property type="component" value="Unassembled WGS sequence"/>
</dbReference>
<comment type="caution">
    <text evidence="10">The sequence shown here is derived from an EMBL/GenBank/DDBJ whole genome shotgun (WGS) entry which is preliminary data.</text>
</comment>
<evidence type="ECO:0000256" key="4">
    <source>
        <dbReference type="ARBA" id="ARBA00022980"/>
    </source>
</evidence>
<dbReference type="AlphaFoldDB" id="A0A2M9XGD7"/>
<evidence type="ECO:0000256" key="6">
    <source>
        <dbReference type="ARBA" id="ARBA00035258"/>
    </source>
</evidence>
<dbReference type="OrthoDB" id="9802617at2"/>
<evidence type="ECO:0000256" key="3">
    <source>
        <dbReference type="ARBA" id="ARBA00022884"/>
    </source>
</evidence>
<evidence type="ECO:0000256" key="1">
    <source>
        <dbReference type="ARBA" id="ARBA00006471"/>
    </source>
</evidence>
<dbReference type="GO" id="GO:0005840">
    <property type="term" value="C:ribosome"/>
    <property type="evidence" value="ECO:0007669"/>
    <property type="project" value="UniProtKB-KW"/>
</dbReference>
<dbReference type="Gene3D" id="3.30.1490.10">
    <property type="match status" value="1"/>
</dbReference>
<protein>
    <recommendedName>
        <fullName evidence="6 8">Small ribosomal subunit protein uS8</fullName>
    </recommendedName>
</protein>
<dbReference type="PANTHER" id="PTHR11758">
    <property type="entry name" value="40S RIBOSOMAL PROTEIN S15A"/>
    <property type="match status" value="1"/>
</dbReference>
<comment type="subunit">
    <text evidence="7 8">Part of the 30S ribosomal subunit. Contacts proteins S5 and S12.</text>
</comment>
<dbReference type="SUPFAM" id="SSF56047">
    <property type="entry name" value="Ribosomal protein S8"/>
    <property type="match status" value="1"/>
</dbReference>
<dbReference type="GO" id="GO:0006412">
    <property type="term" value="P:translation"/>
    <property type="evidence" value="ECO:0007669"/>
    <property type="project" value="UniProtKB-UniRule"/>
</dbReference>
<keyword evidence="5 8" id="KW-0687">Ribonucleoprotein</keyword>
<dbReference type="NCBIfam" id="NF001109">
    <property type="entry name" value="PRK00136.1"/>
    <property type="match status" value="1"/>
</dbReference>
<dbReference type="FunFam" id="3.30.1370.30:FF:000002">
    <property type="entry name" value="30S ribosomal protein S8"/>
    <property type="match status" value="1"/>
</dbReference>
<evidence type="ECO:0000256" key="8">
    <source>
        <dbReference type="HAMAP-Rule" id="MF_01302"/>
    </source>
</evidence>
<dbReference type="InterPro" id="IPR047863">
    <property type="entry name" value="Ribosomal_uS8_CS"/>
</dbReference>
<name>A0A2M9XGD7_9LEPT</name>